<evidence type="ECO:0000313" key="2">
    <source>
        <dbReference type="EMBL" id="NMF95467.1"/>
    </source>
</evidence>
<dbReference type="RefSeq" id="WP_169200646.1">
    <property type="nucleotide sequence ID" value="NZ_WTVH02000009.1"/>
</dbReference>
<comment type="caution">
    <text evidence="2">The sequence shown here is derived from an EMBL/GenBank/DDBJ whole genome shotgun (WGS) entry which is preliminary data.</text>
</comment>
<dbReference type="Pfam" id="PF07332">
    <property type="entry name" value="Phage_holin_3_6"/>
    <property type="match status" value="1"/>
</dbReference>
<keyword evidence="3" id="KW-1185">Reference proteome</keyword>
<keyword evidence="1" id="KW-1133">Transmembrane helix</keyword>
<organism evidence="2 3">
    <name type="scientific">Aromatoleum buckelii</name>
    <dbReference type="NCBI Taxonomy" id="200254"/>
    <lineage>
        <taxon>Bacteria</taxon>
        <taxon>Pseudomonadati</taxon>
        <taxon>Pseudomonadota</taxon>
        <taxon>Betaproteobacteria</taxon>
        <taxon>Rhodocyclales</taxon>
        <taxon>Rhodocyclaceae</taxon>
        <taxon>Aromatoleum</taxon>
    </lineage>
</organism>
<dbReference type="EMBL" id="WTVH01000097">
    <property type="protein sequence ID" value="NMF95467.1"/>
    <property type="molecule type" value="Genomic_DNA"/>
</dbReference>
<name>A0ABX1N891_9RHOO</name>
<gene>
    <name evidence="2" type="ORF">GO608_19470</name>
</gene>
<keyword evidence="1" id="KW-0812">Transmembrane</keyword>
<keyword evidence="1" id="KW-0472">Membrane</keyword>
<reference evidence="2" key="1">
    <citation type="submission" date="2019-12" db="EMBL/GenBank/DDBJ databases">
        <title>Comparative genomics gives insights into the taxonomy of the Azoarcus-Aromatoleum group and reveals separate origins of nif in the plant-associated Azoarcus and non-plant-associated Aromatoleum sub-groups.</title>
        <authorList>
            <person name="Lafos M."/>
            <person name="Maluk M."/>
            <person name="Batista M."/>
            <person name="Junghare M."/>
            <person name="Carmona M."/>
            <person name="Faoro H."/>
            <person name="Cruz L.M."/>
            <person name="Battistoni F."/>
            <person name="De Souza E."/>
            <person name="Pedrosa F."/>
            <person name="Chen W.-M."/>
            <person name="Poole P.S."/>
            <person name="Dixon R.A."/>
            <person name="James E.K."/>
        </authorList>
    </citation>
    <scope>NUCLEOTIDE SEQUENCE</scope>
    <source>
        <strain evidence="2">U120</strain>
    </source>
</reference>
<feature type="transmembrane region" description="Helical" evidence="1">
    <location>
        <begin position="78"/>
        <end position="99"/>
    </location>
</feature>
<protein>
    <submittedName>
        <fullName evidence="2">Phage holin family protein</fullName>
    </submittedName>
</protein>
<dbReference type="Proteomes" id="UP000601990">
    <property type="component" value="Unassembled WGS sequence"/>
</dbReference>
<evidence type="ECO:0000256" key="1">
    <source>
        <dbReference type="SAM" id="Phobius"/>
    </source>
</evidence>
<proteinExistence type="predicted"/>
<accession>A0ABX1N891</accession>
<dbReference type="InterPro" id="IPR009937">
    <property type="entry name" value="Phage_holin_3_6"/>
</dbReference>
<sequence>MDINKETRSLPELFTDLMRETSTLVRKEIDLAKAEMSEKISQTTSALTSLAVGGVIAFAGVLVLLDGIARAIAVFADIGLWAAALLVGVIVLVIGLVMLNRGRHNLDARNLVPRRTAQSLRRDKEFVKEQTR</sequence>
<feature type="transmembrane region" description="Helical" evidence="1">
    <location>
        <begin position="46"/>
        <end position="72"/>
    </location>
</feature>
<evidence type="ECO:0000313" key="3">
    <source>
        <dbReference type="Proteomes" id="UP000601990"/>
    </source>
</evidence>